<dbReference type="EMBL" id="NEVS01000004">
    <property type="protein sequence ID" value="OZI61915.1"/>
    <property type="molecule type" value="Genomic_DNA"/>
</dbReference>
<dbReference type="PANTHER" id="PTHR30160">
    <property type="entry name" value="TETRAACYLDISACCHARIDE 4'-KINASE-RELATED"/>
    <property type="match status" value="1"/>
</dbReference>
<dbReference type="Pfam" id="PF01075">
    <property type="entry name" value="Glyco_transf_9"/>
    <property type="match status" value="1"/>
</dbReference>
<dbReference type="RefSeq" id="WP_094843301.1">
    <property type="nucleotide sequence ID" value="NZ_NEVS01000004.1"/>
</dbReference>
<dbReference type="InterPro" id="IPR002201">
    <property type="entry name" value="Glyco_trans_9"/>
</dbReference>
<dbReference type="InterPro" id="IPR051199">
    <property type="entry name" value="LPS_LOS_Heptosyltrfase"/>
</dbReference>
<evidence type="ECO:0000256" key="1">
    <source>
        <dbReference type="ARBA" id="ARBA00022676"/>
    </source>
</evidence>
<dbReference type="GO" id="GO:0005829">
    <property type="term" value="C:cytosol"/>
    <property type="evidence" value="ECO:0007669"/>
    <property type="project" value="TreeGrafter"/>
</dbReference>
<evidence type="ECO:0000313" key="4">
    <source>
        <dbReference type="EMBL" id="OZI61915.1"/>
    </source>
</evidence>
<evidence type="ECO:0000313" key="5">
    <source>
        <dbReference type="Proteomes" id="UP000215767"/>
    </source>
</evidence>
<organism evidence="4 5">
    <name type="scientific">Bordetella genomosp. 11</name>
    <dbReference type="NCBI Taxonomy" id="1416808"/>
    <lineage>
        <taxon>Bacteria</taxon>
        <taxon>Pseudomonadati</taxon>
        <taxon>Pseudomonadota</taxon>
        <taxon>Betaproteobacteria</taxon>
        <taxon>Burkholderiales</taxon>
        <taxon>Alcaligenaceae</taxon>
        <taxon>Bordetella</taxon>
    </lineage>
</organism>
<dbReference type="AlphaFoldDB" id="A0A261UJW7"/>
<comment type="caution">
    <text evidence="4">The sequence shown here is derived from an EMBL/GenBank/DDBJ whole genome shotgun (WGS) entry which is preliminary data.</text>
</comment>
<dbReference type="GO" id="GO:0008713">
    <property type="term" value="F:ADP-heptose-lipopolysaccharide heptosyltransferase activity"/>
    <property type="evidence" value="ECO:0007669"/>
    <property type="project" value="TreeGrafter"/>
</dbReference>
<keyword evidence="2" id="KW-0808">Transferase</keyword>
<dbReference type="Proteomes" id="UP000215767">
    <property type="component" value="Unassembled WGS sequence"/>
</dbReference>
<protein>
    <recommendedName>
        <fullName evidence="6">ADP-heptose--LPS heptosyltransferase</fullName>
    </recommendedName>
</protein>
<proteinExistence type="predicted"/>
<keyword evidence="1" id="KW-0328">Glycosyltransferase</keyword>
<dbReference type="Gene3D" id="3.40.50.2000">
    <property type="entry name" value="Glycogen Phosphorylase B"/>
    <property type="match status" value="1"/>
</dbReference>
<accession>A0A261UJW7</accession>
<dbReference type="OrthoDB" id="9797795at2"/>
<sequence length="348" mass="38423">MEREGYPAGKDGTIALILSAYLGDSLFLMTIANNLRRAGRRVVVFGTYAQALADWYPGFDIRPLPRENEIAALEDFGVIVQMSANGPLAGLDERFAHFVAIKSWQRGDAQALADAKHARLGDNPRDGAPSNGVMASFRVFARTRFGLDDWVADSGLRAPDALRARFHARRVIIHPTSTEPTRCWKPTQYAALASMLRERGFEPMFVLAPAERAAWRDLLARHGLPILDAPDLAHTAAAIYESGWFIGTDSGIGHLASACGVPTVTIVDRVRNMNRWRPIWAPGTVVRPWWLPMHWMRRKYWREATTVGKVLRAFDKLRKCAEATGPVGAGPSRDAGHALNEPAARPGP</sequence>
<keyword evidence="5" id="KW-1185">Reference proteome</keyword>
<name>A0A261UJW7_9BORD</name>
<evidence type="ECO:0000256" key="2">
    <source>
        <dbReference type="ARBA" id="ARBA00022679"/>
    </source>
</evidence>
<evidence type="ECO:0008006" key="6">
    <source>
        <dbReference type="Google" id="ProtNLM"/>
    </source>
</evidence>
<dbReference type="SUPFAM" id="SSF53756">
    <property type="entry name" value="UDP-Glycosyltransferase/glycogen phosphorylase"/>
    <property type="match status" value="1"/>
</dbReference>
<reference evidence="5" key="1">
    <citation type="submission" date="2017-05" db="EMBL/GenBank/DDBJ databases">
        <title>Complete and WGS of Bordetella genogroups.</title>
        <authorList>
            <person name="Spilker T."/>
            <person name="Lipuma J."/>
        </authorList>
    </citation>
    <scope>NUCLEOTIDE SEQUENCE [LARGE SCALE GENOMIC DNA]</scope>
    <source>
        <strain evidence="5">AU8856</strain>
    </source>
</reference>
<dbReference type="GO" id="GO:0009244">
    <property type="term" value="P:lipopolysaccharide core region biosynthetic process"/>
    <property type="evidence" value="ECO:0007669"/>
    <property type="project" value="TreeGrafter"/>
</dbReference>
<evidence type="ECO:0000256" key="3">
    <source>
        <dbReference type="SAM" id="MobiDB-lite"/>
    </source>
</evidence>
<feature type="region of interest" description="Disordered" evidence="3">
    <location>
        <begin position="324"/>
        <end position="348"/>
    </location>
</feature>
<gene>
    <name evidence="4" type="ORF">CAL28_21995</name>
</gene>